<proteinExistence type="predicted"/>
<sequence>MFDAPSYRAREVETRAGDEAPGSGRAYVDTEHLLLALPNDAGARSARSLEAVGAGDVAGLRDETVTSAPLVSSEQEAPELACLDAGKILGGSVLLESLLPGRIRVGRRVALFAPCWILG</sequence>
<organism evidence="2">
    <name type="scientific">uncultured Rubrobacteraceae bacterium</name>
    <dbReference type="NCBI Taxonomy" id="349277"/>
    <lineage>
        <taxon>Bacteria</taxon>
        <taxon>Bacillati</taxon>
        <taxon>Actinomycetota</taxon>
        <taxon>Rubrobacteria</taxon>
        <taxon>Rubrobacterales</taxon>
        <taxon>Rubrobacteraceae</taxon>
        <taxon>environmental samples</taxon>
    </lineage>
</organism>
<dbReference type="InterPro" id="IPR036628">
    <property type="entry name" value="Clp_N_dom_sf"/>
</dbReference>
<evidence type="ECO:0000256" key="1">
    <source>
        <dbReference type="SAM" id="MobiDB-lite"/>
    </source>
</evidence>
<gene>
    <name evidence="2" type="ORF">AVDCRST_MAG25-1034</name>
</gene>
<evidence type="ECO:0000313" key="2">
    <source>
        <dbReference type="EMBL" id="CAA9462286.1"/>
    </source>
</evidence>
<protein>
    <submittedName>
        <fullName evidence="2">Uncharacterized protein</fullName>
    </submittedName>
</protein>
<feature type="region of interest" description="Disordered" evidence="1">
    <location>
        <begin position="1"/>
        <end position="25"/>
    </location>
</feature>
<dbReference type="Gene3D" id="1.10.1780.10">
    <property type="entry name" value="Clp, N-terminal domain"/>
    <property type="match status" value="1"/>
</dbReference>
<name>A0A6J4R2F9_9ACTN</name>
<dbReference type="SUPFAM" id="SSF81923">
    <property type="entry name" value="Double Clp-N motif"/>
    <property type="match status" value="1"/>
</dbReference>
<reference evidence="2" key="1">
    <citation type="submission" date="2020-02" db="EMBL/GenBank/DDBJ databases">
        <authorList>
            <person name="Meier V. D."/>
        </authorList>
    </citation>
    <scope>NUCLEOTIDE SEQUENCE</scope>
    <source>
        <strain evidence="2">AVDCRST_MAG25</strain>
    </source>
</reference>
<dbReference type="EMBL" id="CADCVI010000065">
    <property type="protein sequence ID" value="CAA9462286.1"/>
    <property type="molecule type" value="Genomic_DNA"/>
</dbReference>
<accession>A0A6J4R2F9</accession>
<dbReference type="AlphaFoldDB" id="A0A6J4R2F9"/>
<feature type="compositionally biased region" description="Basic and acidic residues" evidence="1">
    <location>
        <begin position="8"/>
        <end position="18"/>
    </location>
</feature>